<gene>
    <name evidence="6" type="primary">si:dkey-219e21.4</name>
</gene>
<evidence type="ECO:0000256" key="2">
    <source>
        <dbReference type="SAM" id="MobiDB-lite"/>
    </source>
</evidence>
<dbReference type="PROSITE" id="PS50188">
    <property type="entry name" value="B302_SPRY"/>
    <property type="match status" value="1"/>
</dbReference>
<dbReference type="InterPro" id="IPR003877">
    <property type="entry name" value="SPRY_dom"/>
</dbReference>
<proteinExistence type="predicted"/>
<dbReference type="PRINTS" id="PR01407">
    <property type="entry name" value="BUTYPHLNCDUF"/>
</dbReference>
<feature type="chain" id="PRO_5028386867" evidence="3">
    <location>
        <begin position="28"/>
        <end position="447"/>
    </location>
</feature>
<dbReference type="InterPro" id="IPR013320">
    <property type="entry name" value="ConA-like_dom_sf"/>
</dbReference>
<feature type="domain" description="B30.2/SPRY" evidence="4">
    <location>
        <begin position="231"/>
        <end position="444"/>
    </location>
</feature>
<dbReference type="RefSeq" id="XP_031441062.1">
    <property type="nucleotide sequence ID" value="XM_031585202.1"/>
</dbReference>
<dbReference type="AlphaFoldDB" id="A0A6P8H008"/>
<dbReference type="Gene3D" id="2.60.120.920">
    <property type="match status" value="1"/>
</dbReference>
<organism evidence="5 6">
    <name type="scientific">Clupea harengus</name>
    <name type="common">Atlantic herring</name>
    <dbReference type="NCBI Taxonomy" id="7950"/>
    <lineage>
        <taxon>Eukaryota</taxon>
        <taxon>Metazoa</taxon>
        <taxon>Chordata</taxon>
        <taxon>Craniata</taxon>
        <taxon>Vertebrata</taxon>
        <taxon>Euteleostomi</taxon>
        <taxon>Actinopterygii</taxon>
        <taxon>Neopterygii</taxon>
        <taxon>Teleostei</taxon>
        <taxon>Clupei</taxon>
        <taxon>Clupeiformes</taxon>
        <taxon>Clupeoidei</taxon>
        <taxon>Clupeidae</taxon>
        <taxon>Clupea</taxon>
    </lineage>
</organism>
<feature type="region of interest" description="Disordered" evidence="2">
    <location>
        <begin position="52"/>
        <end position="87"/>
    </location>
</feature>
<keyword evidence="3" id="KW-0732">Signal</keyword>
<protein>
    <submittedName>
        <fullName evidence="6">Tripartite motif-containing protein 72</fullName>
    </submittedName>
</protein>
<evidence type="ECO:0000256" key="1">
    <source>
        <dbReference type="SAM" id="Coils"/>
    </source>
</evidence>
<reference evidence="6" key="1">
    <citation type="submission" date="2025-08" db="UniProtKB">
        <authorList>
            <consortium name="RefSeq"/>
        </authorList>
    </citation>
    <scope>IDENTIFICATION</scope>
</reference>
<keyword evidence="1" id="KW-0175">Coiled coil</keyword>
<dbReference type="Pfam" id="PF00622">
    <property type="entry name" value="SPRY"/>
    <property type="match status" value="1"/>
</dbReference>
<dbReference type="KEGG" id="char:116224672"/>
<dbReference type="InterPro" id="IPR003879">
    <property type="entry name" value="Butyrophylin_SPRY"/>
</dbReference>
<feature type="signal peptide" evidence="3">
    <location>
        <begin position="1"/>
        <end position="27"/>
    </location>
</feature>
<evidence type="ECO:0000256" key="3">
    <source>
        <dbReference type="SAM" id="SignalP"/>
    </source>
</evidence>
<name>A0A6P8H008_CLUHA</name>
<evidence type="ECO:0000313" key="6">
    <source>
        <dbReference type="RefSeq" id="XP_031441062.1"/>
    </source>
</evidence>
<accession>A0A6P8H008</accession>
<feature type="coiled-coil region" evidence="1">
    <location>
        <begin position="214"/>
        <end position="241"/>
    </location>
</feature>
<feature type="coiled-coil region" evidence="1">
    <location>
        <begin position="89"/>
        <end position="170"/>
    </location>
</feature>
<dbReference type="SMART" id="SM00449">
    <property type="entry name" value="SPRY"/>
    <property type="match status" value="1"/>
</dbReference>
<dbReference type="InterPro" id="IPR043136">
    <property type="entry name" value="B30.2/SPRY_sf"/>
</dbReference>
<dbReference type="GeneID" id="116224672"/>
<dbReference type="SUPFAM" id="SSF49899">
    <property type="entry name" value="Concanavalin A-like lectins/glucanases"/>
    <property type="match status" value="1"/>
</dbReference>
<keyword evidence="5" id="KW-1185">Reference proteome</keyword>
<evidence type="ECO:0000313" key="5">
    <source>
        <dbReference type="Proteomes" id="UP000515152"/>
    </source>
</evidence>
<dbReference type="OrthoDB" id="9932386at2759"/>
<dbReference type="InterPro" id="IPR050143">
    <property type="entry name" value="TRIM/RBCC"/>
</dbReference>
<sequence length="447" mass="50683">MQICHMELMKSWIGLMLSCFCRRLCTSAFTKMENKDTDTALSTALEEKLQPGQFGLGPRDLSGGPAVQPYPRSPKLLRKTARPSAPLTQEQLSRHLEELKAEEARTEAHLQSLKKRKTNLSKSAEAMKQQAKERFDVMRAALQRDEQAVRDSLELDRRKASAKLNQVLKDWQQHLSLVQRNITHALAQKEGTAKSMDLIEVSCHKKPDAAEESIRLNEERFQNLLRKLQQISRDLQAQLQRKTFLLNASNVVIDRETRHTQIAVTGEGRSLCISTEACDPQRQSHPLQFDQVYCALAASAITSGQHYWEVDVRCCPAWAVGVAYGSLHRKGRDNGAKLGRNRMSWCVELRDGRLVAWHNEGHVVPTGIRRRERPSTVGVHVNYDKGQVAFYDADGMELLQEFSAVLTPVFDRVHHQFIEPLYPAVRFLRPQEGHAGTSHMEIPDLTA</sequence>
<evidence type="ECO:0000259" key="4">
    <source>
        <dbReference type="PROSITE" id="PS50188"/>
    </source>
</evidence>
<dbReference type="PANTHER" id="PTHR24103">
    <property type="entry name" value="E3 UBIQUITIN-PROTEIN LIGASE TRIM"/>
    <property type="match status" value="1"/>
</dbReference>
<dbReference type="Proteomes" id="UP000515152">
    <property type="component" value="Chromosome 18"/>
</dbReference>
<dbReference type="InterPro" id="IPR001870">
    <property type="entry name" value="B30.2/SPRY"/>
</dbReference>